<accession>A0ABU4SEQ9</accession>
<reference evidence="2" key="1">
    <citation type="journal article" date="2024" name="Toxins">
        <title>Genome Sequence Analysis of Native Xenorhabdus Strains Isolated from Entomopathogenic Nematodes in Argentina.</title>
        <authorList>
            <person name="Palma L."/>
            <person name="Frizzo L."/>
            <person name="Kaiser S."/>
            <person name="Berry C."/>
            <person name="Caballero P."/>
            <person name="Bode H.B."/>
            <person name="Del Valle E.E."/>
        </authorList>
    </citation>
    <scope>NUCLEOTIDE SEQUENCE [LARGE SCALE GENOMIC DNA]</scope>
    <source>
        <strain evidence="2">12</strain>
    </source>
</reference>
<sequence length="37" mass="4525">MNRYRRILIRWEKKISSYEGMLYFCCGLIVWNKILAG</sequence>
<proteinExistence type="predicted"/>
<dbReference type="EMBL" id="VCDN01000118">
    <property type="protein sequence ID" value="MDX7989285.1"/>
    <property type="molecule type" value="Genomic_DNA"/>
</dbReference>
<keyword evidence="2" id="KW-1185">Reference proteome</keyword>
<name>A0ABU4SEQ9_9GAMM</name>
<protein>
    <submittedName>
        <fullName evidence="1">IS5/IS1182 family transposase</fullName>
    </submittedName>
</protein>
<organism evidence="1 2">
    <name type="scientific">Xenorhabdus santafensis</name>
    <dbReference type="NCBI Taxonomy" id="2582833"/>
    <lineage>
        <taxon>Bacteria</taxon>
        <taxon>Pseudomonadati</taxon>
        <taxon>Pseudomonadota</taxon>
        <taxon>Gammaproteobacteria</taxon>
        <taxon>Enterobacterales</taxon>
        <taxon>Morganellaceae</taxon>
        <taxon>Xenorhabdus</taxon>
    </lineage>
</organism>
<dbReference type="Proteomes" id="UP001271890">
    <property type="component" value="Unassembled WGS sequence"/>
</dbReference>
<gene>
    <name evidence="1" type="ORF">FE392_18590</name>
</gene>
<comment type="caution">
    <text evidence="1">The sequence shown here is derived from an EMBL/GenBank/DDBJ whole genome shotgun (WGS) entry which is preliminary data.</text>
</comment>
<evidence type="ECO:0000313" key="1">
    <source>
        <dbReference type="EMBL" id="MDX7989285.1"/>
    </source>
</evidence>
<evidence type="ECO:0000313" key="2">
    <source>
        <dbReference type="Proteomes" id="UP001271890"/>
    </source>
</evidence>
<feature type="non-terminal residue" evidence="1">
    <location>
        <position position="1"/>
    </location>
</feature>